<accession>A0ABR3ZFM0</accession>
<feature type="region of interest" description="Disordered" evidence="1">
    <location>
        <begin position="1"/>
        <end position="22"/>
    </location>
</feature>
<name>A0ABR3ZFM0_9PEZI</name>
<keyword evidence="3" id="KW-1185">Reference proteome</keyword>
<feature type="compositionally biased region" description="Basic and acidic residues" evidence="1">
    <location>
        <begin position="175"/>
        <end position="187"/>
    </location>
</feature>
<feature type="compositionally biased region" description="Basic and acidic residues" evidence="1">
    <location>
        <begin position="134"/>
        <end position="145"/>
    </location>
</feature>
<protein>
    <submittedName>
        <fullName evidence="2">Pre-rRNA processing and 40S ribosomal subunit assembly</fullName>
    </submittedName>
</protein>
<feature type="compositionally biased region" description="Basic residues" evidence="1">
    <location>
        <begin position="369"/>
        <end position="378"/>
    </location>
</feature>
<proteinExistence type="predicted"/>
<feature type="region of interest" description="Disordered" evidence="1">
    <location>
        <begin position="329"/>
        <end position="378"/>
    </location>
</feature>
<feature type="region of interest" description="Disordered" evidence="1">
    <location>
        <begin position="35"/>
        <end position="187"/>
    </location>
</feature>
<evidence type="ECO:0000313" key="3">
    <source>
        <dbReference type="Proteomes" id="UP001583186"/>
    </source>
</evidence>
<dbReference type="InterPro" id="IPR053030">
    <property type="entry name" value="Ribosomal_biogenesis_FAF1-like"/>
</dbReference>
<feature type="compositionally biased region" description="Acidic residues" evidence="1">
    <location>
        <begin position="77"/>
        <end position="102"/>
    </location>
</feature>
<reference evidence="2 3" key="1">
    <citation type="journal article" date="2024" name="IMA Fungus">
        <title>IMA Genome - F19 : A genome assembly and annotation guide to empower mycologists, including annotated draft genome sequences of Ceratocystis pirilliformis, Diaporthe australafricana, Fusarium ophioides, Paecilomyces lecythidis, and Sporothrix stenoceras.</title>
        <authorList>
            <person name="Aylward J."/>
            <person name="Wilson A.M."/>
            <person name="Visagie C.M."/>
            <person name="Spraker J."/>
            <person name="Barnes I."/>
            <person name="Buitendag C."/>
            <person name="Ceriani C."/>
            <person name="Del Mar Angel L."/>
            <person name="du Plessis D."/>
            <person name="Fuchs T."/>
            <person name="Gasser K."/>
            <person name="Kramer D."/>
            <person name="Li W."/>
            <person name="Munsamy K."/>
            <person name="Piso A."/>
            <person name="Price J.L."/>
            <person name="Sonnekus B."/>
            <person name="Thomas C."/>
            <person name="van der Nest A."/>
            <person name="van Dijk A."/>
            <person name="van Heerden A."/>
            <person name="van Vuuren N."/>
            <person name="Yilmaz N."/>
            <person name="Duong T.A."/>
            <person name="van der Merwe N.A."/>
            <person name="Wingfield M.J."/>
            <person name="Wingfield B.D."/>
        </authorList>
    </citation>
    <scope>NUCLEOTIDE SEQUENCE [LARGE SCALE GENOMIC DNA]</scope>
    <source>
        <strain evidence="2 3">CMW 5346</strain>
    </source>
</reference>
<comment type="caution">
    <text evidence="2">The sequence shown here is derived from an EMBL/GenBank/DDBJ whole genome shotgun (WGS) entry which is preliminary data.</text>
</comment>
<dbReference type="Proteomes" id="UP001583186">
    <property type="component" value="Unassembled WGS sequence"/>
</dbReference>
<feature type="compositionally biased region" description="Acidic residues" evidence="1">
    <location>
        <begin position="109"/>
        <end position="123"/>
    </location>
</feature>
<organism evidence="2 3">
    <name type="scientific">Sporothrix stenoceras</name>
    <dbReference type="NCBI Taxonomy" id="5173"/>
    <lineage>
        <taxon>Eukaryota</taxon>
        <taxon>Fungi</taxon>
        <taxon>Dikarya</taxon>
        <taxon>Ascomycota</taxon>
        <taxon>Pezizomycotina</taxon>
        <taxon>Sordariomycetes</taxon>
        <taxon>Sordariomycetidae</taxon>
        <taxon>Ophiostomatales</taxon>
        <taxon>Ophiostomataceae</taxon>
        <taxon>Sporothrix</taxon>
    </lineage>
</organism>
<gene>
    <name evidence="2" type="primary">FAF1</name>
    <name evidence="2" type="ORF">Sste5346_002843</name>
</gene>
<dbReference type="PANTHER" id="PTHR28096:SF1">
    <property type="entry name" value="PROTEIN FAF1"/>
    <property type="match status" value="1"/>
</dbReference>
<feature type="compositionally biased region" description="Basic residues" evidence="1">
    <location>
        <begin position="1"/>
        <end position="12"/>
    </location>
</feature>
<feature type="compositionally biased region" description="Basic and acidic residues" evidence="1">
    <location>
        <begin position="349"/>
        <end position="367"/>
    </location>
</feature>
<sequence>MATVLGKRKKSSGTKEPTGEDAIQDIFRRHFEAQFKPLAPVAKKADKKTKKAKTTEITSSNSGKKLKNSSTVVINENESDEESDDDGDEDNGSEDSKDDESETWSGLHEDEDDEDDEVEDDTPAIEVVDYSTDPTKEAPEATMTKHERKLYLSKRPPTSFDEDATRAANSKKNKKKEEGEKQYKDAPDLLANDLELQRLISESHLLAGAFALPSTFSTSSGAASTFGAAGGAGTANLANHKSSQPFAAGRLRQKATDLRIQAVANKAKGDAVGGGTVTVSQTSESIFTQAKMPMAMRKGIAAAAASREKKRRQEAKEAGIVLERPVLKPSKSAAKRMRAVDAPAVGRLRGSELKLRDRDVREIEGPKKSMGKKKKKRR</sequence>
<dbReference type="PANTHER" id="PTHR28096">
    <property type="entry name" value="PROTEIN FAF1"/>
    <property type="match status" value="1"/>
</dbReference>
<evidence type="ECO:0000256" key="1">
    <source>
        <dbReference type="SAM" id="MobiDB-lite"/>
    </source>
</evidence>
<dbReference type="EMBL" id="JAWCUI010000012">
    <property type="protein sequence ID" value="KAL1899446.1"/>
    <property type="molecule type" value="Genomic_DNA"/>
</dbReference>
<evidence type="ECO:0000313" key="2">
    <source>
        <dbReference type="EMBL" id="KAL1899446.1"/>
    </source>
</evidence>